<reference evidence="3" key="2">
    <citation type="submission" date="2010-07" db="EMBL/GenBank/DDBJ databases">
        <authorList>
            <consortium name="The Broad Institute Genome Sequencing Platform"/>
            <consortium name="Broad Institute Genome Sequencing Center for Infectious Disease"/>
            <person name="Ma L.-J."/>
            <person name="Dead R."/>
            <person name="Young S."/>
            <person name="Zeng Q."/>
            <person name="Koehrsen M."/>
            <person name="Alvarado L."/>
            <person name="Berlin A."/>
            <person name="Chapman S.B."/>
            <person name="Chen Z."/>
            <person name="Freedman E."/>
            <person name="Gellesch M."/>
            <person name="Goldberg J."/>
            <person name="Griggs A."/>
            <person name="Gujja S."/>
            <person name="Heilman E.R."/>
            <person name="Heiman D."/>
            <person name="Hepburn T."/>
            <person name="Howarth C."/>
            <person name="Jen D."/>
            <person name="Larson L."/>
            <person name="Mehta T."/>
            <person name="Neiman D."/>
            <person name="Pearson M."/>
            <person name="Roberts A."/>
            <person name="Saif S."/>
            <person name="Shea T."/>
            <person name="Shenoy N."/>
            <person name="Sisk P."/>
            <person name="Stolte C."/>
            <person name="Sykes S."/>
            <person name="Walk T."/>
            <person name="White J."/>
            <person name="Yandava C."/>
            <person name="Haas B."/>
            <person name="Nusbaum C."/>
            <person name="Birren B."/>
        </authorList>
    </citation>
    <scope>NUCLEOTIDE SEQUENCE</scope>
    <source>
        <strain evidence="3">R3-111a-1</strain>
    </source>
</reference>
<proteinExistence type="predicted"/>
<feature type="region of interest" description="Disordered" evidence="1">
    <location>
        <begin position="357"/>
        <end position="384"/>
    </location>
</feature>
<dbReference type="GO" id="GO:0008237">
    <property type="term" value="F:metallopeptidase activity"/>
    <property type="evidence" value="ECO:0007669"/>
    <property type="project" value="InterPro"/>
</dbReference>
<feature type="region of interest" description="Disordered" evidence="1">
    <location>
        <begin position="16"/>
        <end position="36"/>
    </location>
</feature>
<accession>J3P3E9</accession>
<dbReference type="RefSeq" id="XP_009224135.1">
    <property type="nucleotide sequence ID" value="XM_009225871.1"/>
</dbReference>
<evidence type="ECO:0000313" key="3">
    <source>
        <dbReference type="EMBL" id="EJT74191.1"/>
    </source>
</evidence>
<reference evidence="5" key="1">
    <citation type="submission" date="2010-07" db="EMBL/GenBank/DDBJ databases">
        <title>The genome sequence of Gaeumannomyces graminis var. tritici strain R3-111a-1.</title>
        <authorList>
            <consortium name="The Broad Institute Genome Sequencing Platform"/>
            <person name="Ma L.-J."/>
            <person name="Dead R."/>
            <person name="Young S."/>
            <person name="Zeng Q."/>
            <person name="Koehrsen M."/>
            <person name="Alvarado L."/>
            <person name="Berlin A."/>
            <person name="Chapman S.B."/>
            <person name="Chen Z."/>
            <person name="Freedman E."/>
            <person name="Gellesch M."/>
            <person name="Goldberg J."/>
            <person name="Griggs A."/>
            <person name="Gujja S."/>
            <person name="Heilman E.R."/>
            <person name="Heiman D."/>
            <person name="Hepburn T."/>
            <person name="Howarth C."/>
            <person name="Jen D."/>
            <person name="Larson L."/>
            <person name="Mehta T."/>
            <person name="Neiman D."/>
            <person name="Pearson M."/>
            <person name="Roberts A."/>
            <person name="Saif S."/>
            <person name="Shea T."/>
            <person name="Shenoy N."/>
            <person name="Sisk P."/>
            <person name="Stolte C."/>
            <person name="Sykes S."/>
            <person name="Walk T."/>
            <person name="White J."/>
            <person name="Yandava C."/>
            <person name="Haas B."/>
            <person name="Nusbaum C."/>
            <person name="Birren B."/>
        </authorList>
    </citation>
    <scope>NUCLEOTIDE SEQUENCE [LARGE SCALE GENOMIC DNA]</scope>
    <source>
        <strain evidence="5">R3-111a-1</strain>
    </source>
</reference>
<dbReference type="GO" id="GO:0006508">
    <property type="term" value="P:proteolysis"/>
    <property type="evidence" value="ECO:0007669"/>
    <property type="project" value="InterPro"/>
</dbReference>
<dbReference type="OrthoDB" id="291007at2759"/>
<reference evidence="4" key="4">
    <citation type="journal article" date="2015" name="G3 (Bethesda)">
        <title>Genome sequences of three phytopathogenic species of the Magnaporthaceae family of fungi.</title>
        <authorList>
            <person name="Okagaki L.H."/>
            <person name="Nunes C.C."/>
            <person name="Sailsbery J."/>
            <person name="Clay B."/>
            <person name="Brown D."/>
            <person name="John T."/>
            <person name="Oh Y."/>
            <person name="Young N."/>
            <person name="Fitzgerald M."/>
            <person name="Haas B.J."/>
            <person name="Zeng Q."/>
            <person name="Young S."/>
            <person name="Adiconis X."/>
            <person name="Fan L."/>
            <person name="Levin J.Z."/>
            <person name="Mitchell T.K."/>
            <person name="Okubara P.A."/>
            <person name="Farman M.L."/>
            <person name="Kohn L.M."/>
            <person name="Birren B."/>
            <person name="Ma L.-J."/>
            <person name="Dean R.A."/>
        </authorList>
    </citation>
    <scope>NUCLEOTIDE SEQUENCE</scope>
    <source>
        <strain evidence="4">R3-111a-1</strain>
    </source>
</reference>
<dbReference type="CDD" id="cd04327">
    <property type="entry name" value="ZnMc_MMP_like_3"/>
    <property type="match status" value="1"/>
</dbReference>
<dbReference type="EnsemblFungi" id="EJT74191">
    <property type="protein sequence ID" value="EJT74191"/>
    <property type="gene ID" value="GGTG_08036"/>
</dbReference>
<dbReference type="STRING" id="644352.J3P3E9"/>
<feature type="domain" description="Peptidase metallopeptidase" evidence="2">
    <location>
        <begin position="45"/>
        <end position="194"/>
    </location>
</feature>
<reference evidence="3" key="3">
    <citation type="submission" date="2010-09" db="EMBL/GenBank/DDBJ databases">
        <title>Annotation of Gaeumannomyces graminis var. tritici R3-111a-1.</title>
        <authorList>
            <consortium name="The Broad Institute Genome Sequencing Platform"/>
            <person name="Ma L.-J."/>
            <person name="Dead R."/>
            <person name="Young S.K."/>
            <person name="Zeng Q."/>
            <person name="Gargeya S."/>
            <person name="Fitzgerald M."/>
            <person name="Haas B."/>
            <person name="Abouelleil A."/>
            <person name="Alvarado L."/>
            <person name="Arachchi H.M."/>
            <person name="Berlin A."/>
            <person name="Brown A."/>
            <person name="Chapman S.B."/>
            <person name="Chen Z."/>
            <person name="Dunbar C."/>
            <person name="Freedman E."/>
            <person name="Gearin G."/>
            <person name="Gellesch M."/>
            <person name="Goldberg J."/>
            <person name="Griggs A."/>
            <person name="Gujja S."/>
            <person name="Heiman D."/>
            <person name="Howarth C."/>
            <person name="Larson L."/>
            <person name="Lui A."/>
            <person name="MacDonald P.J.P."/>
            <person name="Mehta T."/>
            <person name="Montmayeur A."/>
            <person name="Murphy C."/>
            <person name="Neiman D."/>
            <person name="Pearson M."/>
            <person name="Priest M."/>
            <person name="Roberts A."/>
            <person name="Saif S."/>
            <person name="Shea T."/>
            <person name="Shenoy N."/>
            <person name="Sisk P."/>
            <person name="Stolte C."/>
            <person name="Sykes S."/>
            <person name="Yandava C."/>
            <person name="Wortman J."/>
            <person name="Nusbaum C."/>
            <person name="Birren B."/>
        </authorList>
    </citation>
    <scope>NUCLEOTIDE SEQUENCE</scope>
    <source>
        <strain evidence="3">R3-111a-1</strain>
    </source>
</reference>
<dbReference type="Gene3D" id="3.40.390.10">
    <property type="entry name" value="Collagenase (Catalytic Domain)"/>
    <property type="match status" value="1"/>
</dbReference>
<reference evidence="4" key="5">
    <citation type="submission" date="2018-04" db="UniProtKB">
        <authorList>
            <consortium name="EnsemblFungi"/>
        </authorList>
    </citation>
    <scope>IDENTIFICATION</scope>
    <source>
        <strain evidence="4">R3-111a-1</strain>
    </source>
</reference>
<dbReference type="eggNOG" id="ENOG502S9RS">
    <property type="taxonomic scope" value="Eukaryota"/>
</dbReference>
<dbReference type="GO" id="GO:0008270">
    <property type="term" value="F:zinc ion binding"/>
    <property type="evidence" value="ECO:0007669"/>
    <property type="project" value="InterPro"/>
</dbReference>
<dbReference type="EMBL" id="GL385398">
    <property type="protein sequence ID" value="EJT74191.1"/>
    <property type="molecule type" value="Genomic_DNA"/>
</dbReference>
<dbReference type="InterPro" id="IPR006026">
    <property type="entry name" value="Peptidase_Metallo"/>
</dbReference>
<protein>
    <recommendedName>
        <fullName evidence="2">Peptidase metallopeptidase domain-containing protein</fullName>
    </recommendedName>
</protein>
<dbReference type="HOGENOM" id="CLU_719699_0_0_1"/>
<organism evidence="3">
    <name type="scientific">Gaeumannomyces tritici (strain R3-111a-1)</name>
    <name type="common">Wheat and barley take-all root rot fungus</name>
    <name type="synonym">Gaeumannomyces graminis var. tritici</name>
    <dbReference type="NCBI Taxonomy" id="644352"/>
    <lineage>
        <taxon>Eukaryota</taxon>
        <taxon>Fungi</taxon>
        <taxon>Dikarya</taxon>
        <taxon>Ascomycota</taxon>
        <taxon>Pezizomycotina</taxon>
        <taxon>Sordariomycetes</taxon>
        <taxon>Sordariomycetidae</taxon>
        <taxon>Magnaporthales</taxon>
        <taxon>Magnaporthaceae</taxon>
        <taxon>Gaeumannomyces</taxon>
    </lineage>
</organism>
<evidence type="ECO:0000259" key="2">
    <source>
        <dbReference type="SMART" id="SM00235"/>
    </source>
</evidence>
<dbReference type="AlphaFoldDB" id="J3P3E9"/>
<dbReference type="GeneID" id="20348494"/>
<dbReference type="SUPFAM" id="SSF55486">
    <property type="entry name" value="Metalloproteases ('zincins'), catalytic domain"/>
    <property type="match status" value="1"/>
</dbReference>
<dbReference type="VEuPathDB" id="FungiDB:GGTG_08036"/>
<dbReference type="SMART" id="SM00235">
    <property type="entry name" value="ZnMc"/>
    <property type="match status" value="1"/>
</dbReference>
<sequence>MESVHLCTIIPDPVHEIDDTDAQSSAPKGGGEPPSEEIADMAMVSDYMWTPGETIRIKLLGGTSNVQKMVKKYARGWLEHANLKMNFVKRGDADIRVSFIKGGGSWSVIGTSCRNVPKDQATMNFGWFTDTTPEMEFSRTVLHEFGHALGCIHEHQSPAGNIPWDKKAVYKYYKQTLGWDKPKVRRNIFKAYSIDITQFSSFDKESIMLYSFPSSLTKGEFFTKPNSTLSNADKRFIAEAYPGRRARVKVQPEPEGRLTRIKKALDGPWRGYYYYSDGRTDGLSILSLTTRRARDDGKSVAITGSGSDSVGYFTIKGDVYASGRVSRGVANTLFKNATRYIKKYLCLEVTSLRGGPWPRHGSCSPDKGSATEWLGPDGRAPQKP</sequence>
<evidence type="ECO:0000256" key="1">
    <source>
        <dbReference type="SAM" id="MobiDB-lite"/>
    </source>
</evidence>
<gene>
    <name evidence="4" type="primary">20348494</name>
    <name evidence="3" type="ORF">GGTG_08036</name>
</gene>
<dbReference type="Proteomes" id="UP000006039">
    <property type="component" value="Unassembled WGS sequence"/>
</dbReference>
<evidence type="ECO:0000313" key="5">
    <source>
        <dbReference type="Proteomes" id="UP000006039"/>
    </source>
</evidence>
<keyword evidence="5" id="KW-1185">Reference proteome</keyword>
<name>J3P3E9_GAET3</name>
<evidence type="ECO:0000313" key="4">
    <source>
        <dbReference type="EnsemblFungi" id="EJT74191"/>
    </source>
</evidence>
<dbReference type="InterPro" id="IPR024079">
    <property type="entry name" value="MetalloPept_cat_dom_sf"/>
</dbReference>